<name>A0A067SLI5_GALM3</name>
<dbReference type="InterPro" id="IPR010730">
    <property type="entry name" value="HET"/>
</dbReference>
<dbReference type="HOGENOM" id="CLU_102622_1_1_1"/>
<keyword evidence="3" id="KW-1185">Reference proteome</keyword>
<accession>A0A067SLI5</accession>
<dbReference type="PANTHER" id="PTHR33112">
    <property type="entry name" value="DOMAIN PROTEIN, PUTATIVE-RELATED"/>
    <property type="match status" value="1"/>
</dbReference>
<evidence type="ECO:0000259" key="1">
    <source>
        <dbReference type="Pfam" id="PF06985"/>
    </source>
</evidence>
<dbReference type="Pfam" id="PF06985">
    <property type="entry name" value="HET"/>
    <property type="match status" value="1"/>
</dbReference>
<dbReference type="STRING" id="685588.A0A067SLI5"/>
<dbReference type="OrthoDB" id="5125733at2759"/>
<dbReference type="EMBL" id="KL142391">
    <property type="protein sequence ID" value="KDR71805.1"/>
    <property type="molecule type" value="Genomic_DNA"/>
</dbReference>
<feature type="domain" description="Heterokaryon incompatibility" evidence="1">
    <location>
        <begin position="58"/>
        <end position="159"/>
    </location>
</feature>
<feature type="non-terminal residue" evidence="2">
    <location>
        <position position="161"/>
    </location>
</feature>
<organism evidence="2 3">
    <name type="scientific">Galerina marginata (strain CBS 339.88)</name>
    <dbReference type="NCBI Taxonomy" id="685588"/>
    <lineage>
        <taxon>Eukaryota</taxon>
        <taxon>Fungi</taxon>
        <taxon>Dikarya</taxon>
        <taxon>Basidiomycota</taxon>
        <taxon>Agaricomycotina</taxon>
        <taxon>Agaricomycetes</taxon>
        <taxon>Agaricomycetidae</taxon>
        <taxon>Agaricales</taxon>
        <taxon>Agaricineae</taxon>
        <taxon>Strophariaceae</taxon>
        <taxon>Galerina</taxon>
    </lineage>
</organism>
<protein>
    <recommendedName>
        <fullName evidence="1">Heterokaryon incompatibility domain-containing protein</fullName>
    </recommendedName>
</protein>
<proteinExistence type="predicted"/>
<dbReference type="AlphaFoldDB" id="A0A067SLI5"/>
<evidence type="ECO:0000313" key="3">
    <source>
        <dbReference type="Proteomes" id="UP000027222"/>
    </source>
</evidence>
<dbReference type="PANTHER" id="PTHR33112:SF16">
    <property type="entry name" value="HETEROKARYON INCOMPATIBILITY DOMAIN-CONTAINING PROTEIN"/>
    <property type="match status" value="1"/>
</dbReference>
<evidence type="ECO:0000313" key="2">
    <source>
        <dbReference type="EMBL" id="KDR71805.1"/>
    </source>
</evidence>
<dbReference type="Proteomes" id="UP000027222">
    <property type="component" value="Unassembled WGS sequence"/>
</dbReference>
<sequence length="161" mass="18072">MTAKYWVDSCINIHRGLCGPPNSQQQAPFLPTRVLDIGSLSTGIVKLLEVTQYQRGDYAALSYSWGTVDDSYKTTTQNIDDYKKKKIDIHVPVPATIADAMQIAQLVGIQYLWVDAYCIIQGDPEDFDREGQKMLEYYGNSRLTITASASSDAQQGTFHRR</sequence>
<gene>
    <name evidence="2" type="ORF">GALMADRAFT_74499</name>
</gene>
<reference evidence="3" key="1">
    <citation type="journal article" date="2014" name="Proc. Natl. Acad. Sci. U.S.A.">
        <title>Extensive sampling of basidiomycete genomes demonstrates inadequacy of the white-rot/brown-rot paradigm for wood decay fungi.</title>
        <authorList>
            <person name="Riley R."/>
            <person name="Salamov A.A."/>
            <person name="Brown D.W."/>
            <person name="Nagy L.G."/>
            <person name="Floudas D."/>
            <person name="Held B.W."/>
            <person name="Levasseur A."/>
            <person name="Lombard V."/>
            <person name="Morin E."/>
            <person name="Otillar R."/>
            <person name="Lindquist E.A."/>
            <person name="Sun H."/>
            <person name="LaButti K.M."/>
            <person name="Schmutz J."/>
            <person name="Jabbour D."/>
            <person name="Luo H."/>
            <person name="Baker S.E."/>
            <person name="Pisabarro A.G."/>
            <person name="Walton J.D."/>
            <person name="Blanchette R.A."/>
            <person name="Henrissat B."/>
            <person name="Martin F."/>
            <person name="Cullen D."/>
            <person name="Hibbett D.S."/>
            <person name="Grigoriev I.V."/>
        </authorList>
    </citation>
    <scope>NUCLEOTIDE SEQUENCE [LARGE SCALE GENOMIC DNA]</scope>
    <source>
        <strain evidence="3">CBS 339.88</strain>
    </source>
</reference>